<dbReference type="Pfam" id="PF00078">
    <property type="entry name" value="RVT_1"/>
    <property type="match status" value="1"/>
</dbReference>
<dbReference type="Gene3D" id="1.10.150.130">
    <property type="match status" value="1"/>
</dbReference>
<evidence type="ECO:0000313" key="5">
    <source>
        <dbReference type="Proteomes" id="UP000830375"/>
    </source>
</evidence>
<dbReference type="EMBL" id="JACTAM010000017">
    <property type="protein sequence ID" value="KAI2654277.1"/>
    <property type="molecule type" value="Genomic_DNA"/>
</dbReference>
<name>A0ABQ8LUG4_LABRO</name>
<feature type="region of interest" description="Disordered" evidence="2">
    <location>
        <begin position="441"/>
        <end position="460"/>
    </location>
</feature>
<dbReference type="InterPro" id="IPR000477">
    <property type="entry name" value="RT_dom"/>
</dbReference>
<feature type="domain" description="Reverse transcriptase" evidence="3">
    <location>
        <begin position="356"/>
        <end position="419"/>
    </location>
</feature>
<evidence type="ECO:0000313" key="4">
    <source>
        <dbReference type="EMBL" id="KAI2654277.1"/>
    </source>
</evidence>
<dbReference type="InterPro" id="IPR011010">
    <property type="entry name" value="DNA_brk_join_enz"/>
</dbReference>
<dbReference type="InterPro" id="IPR043502">
    <property type="entry name" value="DNA/RNA_pol_sf"/>
</dbReference>
<keyword evidence="5" id="KW-1185">Reference proteome</keyword>
<dbReference type="SUPFAM" id="SSF47823">
    <property type="entry name" value="lambda integrase-like, N-terminal domain"/>
    <property type="match status" value="1"/>
</dbReference>
<evidence type="ECO:0000256" key="2">
    <source>
        <dbReference type="SAM" id="MobiDB-lite"/>
    </source>
</evidence>
<gene>
    <name evidence="4" type="ORF">H4Q32_010953</name>
</gene>
<accession>A0ABQ8LUG4</accession>
<reference evidence="4 5" key="1">
    <citation type="submission" date="2022-01" db="EMBL/GenBank/DDBJ databases">
        <title>A high-quality chromosome-level genome assembly of rohu carp, Labeo rohita.</title>
        <authorList>
            <person name="Arick M.A. II"/>
            <person name="Hsu C.-Y."/>
            <person name="Magbanua Z."/>
            <person name="Pechanova O."/>
            <person name="Grover C."/>
            <person name="Miller E."/>
            <person name="Thrash A."/>
            <person name="Ezzel L."/>
            <person name="Alam S."/>
            <person name="Benzie J."/>
            <person name="Hamilton M."/>
            <person name="Karsi A."/>
            <person name="Lawrence M.L."/>
            <person name="Peterson D.G."/>
        </authorList>
    </citation>
    <scope>NUCLEOTIDE SEQUENCE [LARGE SCALE GENOMIC DNA]</scope>
    <source>
        <strain evidence="5">BAU-BD-2019</strain>
        <tissue evidence="4">Blood</tissue>
    </source>
</reference>
<evidence type="ECO:0000259" key="3">
    <source>
        <dbReference type="Pfam" id="PF00078"/>
    </source>
</evidence>
<dbReference type="PANTHER" id="PTHR35617">
    <property type="entry name" value="PHAGE_INTEGRASE DOMAIN-CONTAINING PROTEIN"/>
    <property type="match status" value="1"/>
</dbReference>
<dbReference type="CDD" id="cd03714">
    <property type="entry name" value="RT_DIRS1"/>
    <property type="match status" value="1"/>
</dbReference>
<dbReference type="SUPFAM" id="SSF56672">
    <property type="entry name" value="DNA/RNA polymerases"/>
    <property type="match status" value="1"/>
</dbReference>
<dbReference type="SUPFAM" id="SSF56349">
    <property type="entry name" value="DNA breaking-rejoining enzymes"/>
    <property type="match status" value="1"/>
</dbReference>
<dbReference type="PANTHER" id="PTHR35617:SF3">
    <property type="entry name" value="CORE-BINDING (CB) DOMAIN-CONTAINING PROTEIN"/>
    <property type="match status" value="1"/>
</dbReference>
<evidence type="ECO:0000256" key="1">
    <source>
        <dbReference type="ARBA" id="ARBA00023125"/>
    </source>
</evidence>
<dbReference type="Gene3D" id="1.10.287.3160">
    <property type="match status" value="1"/>
</dbReference>
<dbReference type="InterPro" id="IPR010998">
    <property type="entry name" value="Integrase_recombinase_N"/>
</dbReference>
<protein>
    <submittedName>
        <fullName evidence="4">Gag-Pro-Pol polyprotein</fullName>
    </submittedName>
</protein>
<keyword evidence="1" id="KW-0238">DNA-binding</keyword>
<proteinExistence type="predicted"/>
<dbReference type="Gene3D" id="3.10.10.10">
    <property type="entry name" value="HIV Type 1 Reverse Transcriptase, subunit A, domain 1"/>
    <property type="match status" value="1"/>
</dbReference>
<sequence length="791" mass="86401">MNASCVIGRLLHTGACCFFPDLHTEVSRLWGKPYSARLFVPASDYYGNVVGTTERGYRAIPRVEQTLASYLSPEVSSSLKAPVLPTKPLRTTSVLVGKGYSAAGQAGSCLHTMAVLQAYQADLLKELDDSDEISKDNISELRRAADLSLRATKETARAIGRSMAAMVAAERHLWLTLSDMKEKDRVFLLVLGEAVLTCPQETNVSGETLSPPLRGSLEQLVRLVPAGAPLQGADLAVQKHPETSLERLVPLVDYLAAWKLLPNVSAWVLHTVERGYRIQFGAPPPPFNGVFPTVVGPEQGLVMEQEVATLLRKEAIEMVPPQDRESGFYSRYFIIPKKDGGLRPILDLRQLNRSVMRKFLRFAFRGEAYQYRVLPFGLALSPRTFTKCVDAALAPLRLRGIRILNYIDDWLIMARGPSSISSPVLAGPSLVLGPDISPRRLSMGDSRQEGSPLASGRHHLPPSPGVVGVMGVAPEGARLVASGLSTEVVETILQSRAPSTRKLYALKWKLFTSWCGDRQQDPVNCPVGTVLEFLQDRFSTGLAHSTLKVYVAAIAAYHALSVAPQWARIPLSLRPPVRPRVPTWDLAVVLEALCGPPFEPIEESSDHLLSIKTVLLLALSSLKRVGDLQALSVAPSHLDFAPGMAKFFLYPRPGYVPKVPSVPPRPVVLQAFCPPPFRDLDQQKLNCMCPVRALDTYVHRSALWRKSEQLFVCYGPPKKGLPASKQTLSPWIVDAITLSYESSGLPSPLGVKAHSTRGISASKAFLSGVPMQDICNAAGWSCPLPLSGFMI</sequence>
<organism evidence="4 5">
    <name type="scientific">Labeo rohita</name>
    <name type="common">Indian major carp</name>
    <name type="synonym">Cyprinus rohita</name>
    <dbReference type="NCBI Taxonomy" id="84645"/>
    <lineage>
        <taxon>Eukaryota</taxon>
        <taxon>Metazoa</taxon>
        <taxon>Chordata</taxon>
        <taxon>Craniata</taxon>
        <taxon>Vertebrata</taxon>
        <taxon>Euteleostomi</taxon>
        <taxon>Actinopterygii</taxon>
        <taxon>Neopterygii</taxon>
        <taxon>Teleostei</taxon>
        <taxon>Ostariophysi</taxon>
        <taxon>Cypriniformes</taxon>
        <taxon>Cyprinidae</taxon>
        <taxon>Labeoninae</taxon>
        <taxon>Labeonini</taxon>
        <taxon>Labeo</taxon>
    </lineage>
</organism>
<dbReference type="Proteomes" id="UP000830375">
    <property type="component" value="Unassembled WGS sequence"/>
</dbReference>
<comment type="caution">
    <text evidence="4">The sequence shown here is derived from an EMBL/GenBank/DDBJ whole genome shotgun (WGS) entry which is preliminary data.</text>
</comment>